<dbReference type="Proteomes" id="UP001164539">
    <property type="component" value="Chromosome 1"/>
</dbReference>
<name>A0ACC1Z3P6_MELAZ</name>
<evidence type="ECO:0000313" key="2">
    <source>
        <dbReference type="Proteomes" id="UP001164539"/>
    </source>
</evidence>
<evidence type="ECO:0000313" key="1">
    <source>
        <dbReference type="EMBL" id="KAJ4730093.1"/>
    </source>
</evidence>
<organism evidence="1 2">
    <name type="scientific">Melia azedarach</name>
    <name type="common">Chinaberry tree</name>
    <dbReference type="NCBI Taxonomy" id="155640"/>
    <lineage>
        <taxon>Eukaryota</taxon>
        <taxon>Viridiplantae</taxon>
        <taxon>Streptophyta</taxon>
        <taxon>Embryophyta</taxon>
        <taxon>Tracheophyta</taxon>
        <taxon>Spermatophyta</taxon>
        <taxon>Magnoliopsida</taxon>
        <taxon>eudicotyledons</taxon>
        <taxon>Gunneridae</taxon>
        <taxon>Pentapetalae</taxon>
        <taxon>rosids</taxon>
        <taxon>malvids</taxon>
        <taxon>Sapindales</taxon>
        <taxon>Meliaceae</taxon>
        <taxon>Melia</taxon>
    </lineage>
</organism>
<proteinExistence type="predicted"/>
<protein>
    <submittedName>
        <fullName evidence="1">Glycine-rich RNA-binding protein</fullName>
    </submittedName>
</protein>
<accession>A0ACC1Z3P6</accession>
<reference evidence="1 2" key="1">
    <citation type="journal article" date="2023" name="Science">
        <title>Complex scaffold remodeling in plant triterpene biosynthesis.</title>
        <authorList>
            <person name="De La Pena R."/>
            <person name="Hodgson H."/>
            <person name="Liu J.C."/>
            <person name="Stephenson M.J."/>
            <person name="Martin A.C."/>
            <person name="Owen C."/>
            <person name="Harkess A."/>
            <person name="Leebens-Mack J."/>
            <person name="Jimenez L.E."/>
            <person name="Osbourn A."/>
            <person name="Sattely E.S."/>
        </authorList>
    </citation>
    <scope>NUCLEOTIDE SEQUENCE [LARGE SCALE GENOMIC DNA]</scope>
    <source>
        <strain evidence="2">cv. JPN11</strain>
        <tissue evidence="1">Leaf</tissue>
    </source>
</reference>
<gene>
    <name evidence="1" type="ORF">OWV82_002767</name>
</gene>
<dbReference type="EMBL" id="CM051394">
    <property type="protein sequence ID" value="KAJ4730093.1"/>
    <property type="molecule type" value="Genomic_DNA"/>
</dbReference>
<comment type="caution">
    <text evidence="1">The sequence shown here is derived from an EMBL/GenBank/DDBJ whole genome shotgun (WGS) entry which is preliminary data.</text>
</comment>
<sequence length="139" mass="15325">MNSLAFIARRALRPADNATVNLRCYCPPPSSSSLAPNSKLFVAGLSWSVDEMSLKDAFSSFGEVTEVKIIYDKDSGRSRGFGFVHFSKEDHAKCAKDAMDGKALLGRPLRISFALERLRGEPVVVPRITNIGDFSRRNT</sequence>
<keyword evidence="2" id="KW-1185">Reference proteome</keyword>